<evidence type="ECO:0000256" key="2">
    <source>
        <dbReference type="ARBA" id="ARBA00022679"/>
    </source>
</evidence>
<evidence type="ECO:0000313" key="4">
    <source>
        <dbReference type="Proteomes" id="UP000515734"/>
    </source>
</evidence>
<evidence type="ECO:0000256" key="1">
    <source>
        <dbReference type="ARBA" id="ARBA00022603"/>
    </source>
</evidence>
<dbReference type="InterPro" id="IPR007213">
    <property type="entry name" value="Ppm1/Ppm2/Tcmp"/>
</dbReference>
<dbReference type="SUPFAM" id="SSF53335">
    <property type="entry name" value="S-adenosyl-L-methionine-dependent methyltransferases"/>
    <property type="match status" value="1"/>
</dbReference>
<evidence type="ECO:0000313" key="3">
    <source>
        <dbReference type="EMBL" id="BCI54641.1"/>
    </source>
</evidence>
<keyword evidence="2 3" id="KW-0808">Transferase</keyword>
<gene>
    <name evidence="3" type="ORF">NIIDNTM18_39190</name>
</gene>
<dbReference type="GO" id="GO:0032259">
    <property type="term" value="P:methylation"/>
    <property type="evidence" value="ECO:0007669"/>
    <property type="project" value="UniProtKB-KW"/>
</dbReference>
<dbReference type="GO" id="GO:0008168">
    <property type="term" value="F:methyltransferase activity"/>
    <property type="evidence" value="ECO:0007669"/>
    <property type="project" value="UniProtKB-KW"/>
</dbReference>
<organism evidence="3 4">
    <name type="scientific">Mycolicibacterium litorale</name>
    <dbReference type="NCBI Taxonomy" id="758802"/>
    <lineage>
        <taxon>Bacteria</taxon>
        <taxon>Bacillati</taxon>
        <taxon>Actinomycetota</taxon>
        <taxon>Actinomycetes</taxon>
        <taxon>Mycobacteriales</taxon>
        <taxon>Mycobacteriaceae</taxon>
        <taxon>Mycolicibacterium</taxon>
    </lineage>
</organism>
<dbReference type="InterPro" id="IPR029063">
    <property type="entry name" value="SAM-dependent_MTases_sf"/>
</dbReference>
<reference evidence="3 4" key="1">
    <citation type="submission" date="2020-07" db="EMBL/GenBank/DDBJ databases">
        <title>Complete genome sequence of Mycolicibacterium litorale like strain isolated from cardiac implantable electronic device infection.</title>
        <authorList>
            <person name="Fukano H."/>
            <person name="Miyama H."/>
            <person name="Hoshino Y."/>
        </authorList>
    </citation>
    <scope>NUCLEOTIDE SEQUENCE [LARGE SCALE GENOMIC DNA]</scope>
    <source>
        <strain evidence="3 4">NIIDNTM18</strain>
    </source>
</reference>
<dbReference type="PANTHER" id="PTHR43619">
    <property type="entry name" value="S-ADENOSYL-L-METHIONINE-DEPENDENT METHYLTRANSFERASE YKTD-RELATED"/>
    <property type="match status" value="1"/>
</dbReference>
<dbReference type="AlphaFoldDB" id="A0A6S6PAD5"/>
<protein>
    <submittedName>
        <fullName evidence="3">Putative O-methyltransferase OMT</fullName>
    </submittedName>
</protein>
<dbReference type="PANTHER" id="PTHR43619:SF2">
    <property type="entry name" value="S-ADENOSYL-L-METHIONINE-DEPENDENT METHYLTRANSFERASES SUPERFAMILY PROTEIN"/>
    <property type="match status" value="1"/>
</dbReference>
<dbReference type="EMBL" id="AP023287">
    <property type="protein sequence ID" value="BCI54641.1"/>
    <property type="molecule type" value="Genomic_DNA"/>
</dbReference>
<dbReference type="Pfam" id="PF04072">
    <property type="entry name" value="LCM"/>
    <property type="match status" value="1"/>
</dbReference>
<dbReference type="Gene3D" id="3.40.50.150">
    <property type="entry name" value="Vaccinia Virus protein VP39"/>
    <property type="match status" value="1"/>
</dbReference>
<name>A0A6S6PAD5_9MYCO</name>
<accession>A0A6S6PAD5</accession>
<keyword evidence="1 3" id="KW-0489">Methyltransferase</keyword>
<dbReference type="Proteomes" id="UP000515734">
    <property type="component" value="Chromosome"/>
</dbReference>
<sequence length="309" mass="34174">MVASTPSELPLIKANSLSSNTWRTMSRDYVPKLCGVAVIDGSTLEGVSATTLWTLHNRAGEAKRSDGVIRDPWAVTLLDAIEYDYLKFGKPNQSHALRARAFDIATAEYLTAHPKASVVALAEGLQTSLWRLDRMGVADELTWYSIDLPPVMALRERLLPADERIVALAQSALDRSWLDRVDPADGVFVTAEGLLMYLDPQDVTDLIAECAARFPGGRMMFDSIPHWLSRRTMKGLKLSDRYVTPPMPFALTADEGLALADRIPGVAAARDIPMPRGRGLFNALFWPPLDRVPLHRRGRPSITLLEFAP</sequence>
<proteinExistence type="predicted"/>